<dbReference type="PANTHER" id="PTHR30537">
    <property type="entry name" value="HTH-TYPE TRANSCRIPTIONAL REGULATOR"/>
    <property type="match status" value="1"/>
</dbReference>
<evidence type="ECO:0000256" key="1">
    <source>
        <dbReference type="ARBA" id="ARBA00009437"/>
    </source>
</evidence>
<dbReference type="Pfam" id="PF00126">
    <property type="entry name" value="HTH_1"/>
    <property type="match status" value="1"/>
</dbReference>
<dbReference type="GO" id="GO:0043565">
    <property type="term" value="F:sequence-specific DNA binding"/>
    <property type="evidence" value="ECO:0007669"/>
    <property type="project" value="TreeGrafter"/>
</dbReference>
<keyword evidence="2" id="KW-0805">Transcription regulation</keyword>
<dbReference type="InterPro" id="IPR036390">
    <property type="entry name" value="WH_DNA-bd_sf"/>
</dbReference>
<dbReference type="AlphaFoldDB" id="A0AAU7XB94"/>
<feature type="compositionally biased region" description="Low complexity" evidence="5">
    <location>
        <begin position="313"/>
        <end position="324"/>
    </location>
</feature>
<protein>
    <submittedName>
        <fullName evidence="7">LysR family transcriptional regulator</fullName>
    </submittedName>
</protein>
<dbReference type="EMBL" id="CP158568">
    <property type="protein sequence ID" value="XBY44237.1"/>
    <property type="molecule type" value="Genomic_DNA"/>
</dbReference>
<keyword evidence="3" id="KW-0238">DNA-binding</keyword>
<evidence type="ECO:0000313" key="7">
    <source>
        <dbReference type="EMBL" id="XBY44237.1"/>
    </source>
</evidence>
<evidence type="ECO:0000256" key="4">
    <source>
        <dbReference type="ARBA" id="ARBA00023163"/>
    </source>
</evidence>
<dbReference type="InterPro" id="IPR000847">
    <property type="entry name" value="LysR_HTH_N"/>
</dbReference>
<dbReference type="SUPFAM" id="SSF46785">
    <property type="entry name" value="Winged helix' DNA-binding domain"/>
    <property type="match status" value="1"/>
</dbReference>
<proteinExistence type="inferred from homology"/>
<keyword evidence="4" id="KW-0804">Transcription</keyword>
<evidence type="ECO:0000256" key="5">
    <source>
        <dbReference type="SAM" id="MobiDB-lite"/>
    </source>
</evidence>
<dbReference type="KEGG" id="mflg:ABS361_19715"/>
<dbReference type="RefSeq" id="WP_407049329.1">
    <property type="nucleotide sequence ID" value="NZ_CP158568.1"/>
</dbReference>
<organism evidence="7">
    <name type="scientific">Methyloraptor flagellatus</name>
    <dbReference type="NCBI Taxonomy" id="3162530"/>
    <lineage>
        <taxon>Bacteria</taxon>
        <taxon>Pseudomonadati</taxon>
        <taxon>Pseudomonadota</taxon>
        <taxon>Alphaproteobacteria</taxon>
        <taxon>Hyphomicrobiales</taxon>
        <taxon>Ancalomicrobiaceae</taxon>
        <taxon>Methyloraptor</taxon>
    </lineage>
</organism>
<comment type="similarity">
    <text evidence="1">Belongs to the LysR transcriptional regulatory family.</text>
</comment>
<dbReference type="InterPro" id="IPR058163">
    <property type="entry name" value="LysR-type_TF_proteobact-type"/>
</dbReference>
<evidence type="ECO:0000256" key="2">
    <source>
        <dbReference type="ARBA" id="ARBA00023015"/>
    </source>
</evidence>
<reference evidence="7" key="1">
    <citation type="submission" date="2024-06" db="EMBL/GenBank/DDBJ databases">
        <title>Methylostella associata gen. nov., sp. nov., a novel Ancalomicrobiaceae-affiliated facultatively methylotrophic bacteria that feed on methanotrophs of the genus Methylococcus.</title>
        <authorList>
            <person name="Saltykova V."/>
            <person name="Danilova O.V."/>
            <person name="Oshkin I.Y."/>
            <person name="Belova S.E."/>
            <person name="Pimenov N.V."/>
            <person name="Dedysh S.N."/>
        </authorList>
    </citation>
    <scope>NUCLEOTIDE SEQUENCE</scope>
    <source>
        <strain evidence="7">S20</strain>
    </source>
</reference>
<dbReference type="GO" id="GO:0003700">
    <property type="term" value="F:DNA-binding transcription factor activity"/>
    <property type="evidence" value="ECO:0007669"/>
    <property type="project" value="InterPro"/>
</dbReference>
<dbReference type="Pfam" id="PF03466">
    <property type="entry name" value="LysR_substrate"/>
    <property type="match status" value="1"/>
</dbReference>
<gene>
    <name evidence="7" type="ORF">ABS361_19715</name>
</gene>
<dbReference type="Gene3D" id="3.40.190.290">
    <property type="match status" value="1"/>
</dbReference>
<dbReference type="PROSITE" id="PS50931">
    <property type="entry name" value="HTH_LYSR"/>
    <property type="match status" value="1"/>
</dbReference>
<sequence>MAIPQRTLNWDDFRVVAVIAETRSLPAAAAALGIDHSTVFRRLNQIEAGLGVRLFERLRTGYVPTPAGEEIVAVAERLDGEITSLTRRLSGREPEPSGELRVTTNDSLLIHLLTPMLARFRRQYPKVRLDIVIGNRALNLSKRDSDVAIRATDAPPETLIGRRLARIGWALYGAESAFPRPEPVDAASLYERDWVSLGESLAGLAAVRHVRDHVAPERIAYRIDTVLGLAEAIEAGVGVGHLPCFVGDSRPGLRRLGPLVEAFATDLWLLTHPDLRHAARVRGFRCHGRGGLRLPRPDRRLDRRAAVTVDGQPSAALNAPPSSSEDVRAGCGQAP</sequence>
<accession>A0AAU7XB94</accession>
<dbReference type="GO" id="GO:0006351">
    <property type="term" value="P:DNA-templated transcription"/>
    <property type="evidence" value="ECO:0007669"/>
    <property type="project" value="TreeGrafter"/>
</dbReference>
<dbReference type="SUPFAM" id="SSF53850">
    <property type="entry name" value="Periplasmic binding protein-like II"/>
    <property type="match status" value="1"/>
</dbReference>
<dbReference type="InterPro" id="IPR005119">
    <property type="entry name" value="LysR_subst-bd"/>
</dbReference>
<feature type="region of interest" description="Disordered" evidence="5">
    <location>
        <begin position="305"/>
        <end position="335"/>
    </location>
</feature>
<dbReference type="Gene3D" id="1.10.10.10">
    <property type="entry name" value="Winged helix-like DNA-binding domain superfamily/Winged helix DNA-binding domain"/>
    <property type="match status" value="1"/>
</dbReference>
<dbReference type="PANTHER" id="PTHR30537:SF3">
    <property type="entry name" value="TRANSCRIPTIONAL REGULATORY PROTEIN"/>
    <property type="match status" value="1"/>
</dbReference>
<dbReference type="InterPro" id="IPR036388">
    <property type="entry name" value="WH-like_DNA-bd_sf"/>
</dbReference>
<evidence type="ECO:0000259" key="6">
    <source>
        <dbReference type="PROSITE" id="PS50931"/>
    </source>
</evidence>
<evidence type="ECO:0000256" key="3">
    <source>
        <dbReference type="ARBA" id="ARBA00023125"/>
    </source>
</evidence>
<feature type="domain" description="HTH lysR-type" evidence="6">
    <location>
        <begin position="8"/>
        <end position="65"/>
    </location>
</feature>
<name>A0AAU7XB94_9HYPH</name>